<dbReference type="Pfam" id="PF20660">
    <property type="entry name" value="DUF6812"/>
    <property type="match status" value="1"/>
</dbReference>
<reference evidence="1 2" key="1">
    <citation type="submission" date="2020-08" db="EMBL/GenBank/DDBJ databases">
        <title>Bridging the membrane lipid divide: bacteria of the FCB group superphylum have the potential to synthesize archaeal ether lipids.</title>
        <authorList>
            <person name="Villanueva L."/>
            <person name="Von Meijenfeldt F.A.B."/>
            <person name="Westbye A.B."/>
            <person name="Yadav S."/>
            <person name="Hopmans E.C."/>
            <person name="Dutilh B.E."/>
            <person name="Sinninghe Damste J.S."/>
        </authorList>
    </citation>
    <scope>NUCLEOTIDE SEQUENCE [LARGE SCALE GENOMIC DNA]</scope>
    <source>
        <strain evidence="1">NIOZ-UU47</strain>
    </source>
</reference>
<dbReference type="Proteomes" id="UP000614424">
    <property type="component" value="Unassembled WGS sequence"/>
</dbReference>
<dbReference type="InterPro" id="IPR049210">
    <property type="entry name" value="DUF6812"/>
</dbReference>
<organism evidence="1 2">
    <name type="scientific">Candidatus Desulfobia pelagia</name>
    <dbReference type="NCBI Taxonomy" id="2841692"/>
    <lineage>
        <taxon>Bacteria</taxon>
        <taxon>Pseudomonadati</taxon>
        <taxon>Thermodesulfobacteriota</taxon>
        <taxon>Desulfobulbia</taxon>
        <taxon>Desulfobulbales</taxon>
        <taxon>Desulfobulbaceae</taxon>
        <taxon>Candidatus Desulfobia</taxon>
    </lineage>
</organism>
<evidence type="ECO:0000313" key="2">
    <source>
        <dbReference type="Proteomes" id="UP000614424"/>
    </source>
</evidence>
<name>A0A8J6TFK5_9BACT</name>
<evidence type="ECO:0000313" key="1">
    <source>
        <dbReference type="EMBL" id="MBC8317572.1"/>
    </source>
</evidence>
<dbReference type="EMBL" id="JACNJZ010000093">
    <property type="protein sequence ID" value="MBC8317572.1"/>
    <property type="molecule type" value="Genomic_DNA"/>
</dbReference>
<dbReference type="AlphaFoldDB" id="A0A8J6TFK5"/>
<gene>
    <name evidence="1" type="ORF">H8E41_06670</name>
</gene>
<comment type="caution">
    <text evidence="1">The sequence shown here is derived from an EMBL/GenBank/DDBJ whole genome shotgun (WGS) entry which is preliminary data.</text>
</comment>
<proteinExistence type="predicted"/>
<accession>A0A8J6TFK5</accession>
<sequence>MYVKIDKDAFEAVMLTAKLKIVGKVYMLPQERLTDFMLSSSATAYLPVTEATIYNLDSGALIAKTSFLSLSKHEVTAIFPAADLTE</sequence>
<protein>
    <submittedName>
        <fullName evidence="1">Uncharacterized protein</fullName>
    </submittedName>
</protein>